<gene>
    <name evidence="1" type="ORF">AABB29_13580</name>
</gene>
<reference evidence="2" key="1">
    <citation type="submission" date="2024-04" db="EMBL/GenBank/DDBJ databases">
        <title>Phylogenomic analyses of a clade within the roseobacter group suggest taxonomic reassignments of species of the genera Aestuariivita, Citreicella, Loktanella, Nautella, Pelagibaca, Ruegeria, Thalassobius, Thiobacimonas and Tropicibacter, and the proposal o.</title>
        <authorList>
            <person name="Jeon C.O."/>
        </authorList>
    </citation>
    <scope>NUCLEOTIDE SEQUENCE [LARGE SCALE GENOMIC DNA]</scope>
    <source>
        <strain evidence="2">BS5-3</strain>
    </source>
</reference>
<proteinExistence type="predicted"/>
<name>A0ABZ2V0D8_9RHOB</name>
<dbReference type="RefSeq" id="WP_341366031.1">
    <property type="nucleotide sequence ID" value="NZ_CP150951.2"/>
</dbReference>
<evidence type="ECO:0000313" key="2">
    <source>
        <dbReference type="Proteomes" id="UP001440612"/>
    </source>
</evidence>
<evidence type="ECO:0008006" key="3">
    <source>
        <dbReference type="Google" id="ProtNLM"/>
    </source>
</evidence>
<protein>
    <recommendedName>
        <fullName evidence="3">DUF2946 domain-containing protein</fullName>
    </recommendedName>
</protein>
<keyword evidence="2" id="KW-1185">Reference proteome</keyword>
<organism evidence="1 2">
    <name type="scientific">Yoonia phaeophyticola</name>
    <dbReference type="NCBI Taxonomy" id="3137369"/>
    <lineage>
        <taxon>Bacteria</taxon>
        <taxon>Pseudomonadati</taxon>
        <taxon>Pseudomonadota</taxon>
        <taxon>Alphaproteobacteria</taxon>
        <taxon>Rhodobacterales</taxon>
        <taxon>Paracoccaceae</taxon>
        <taxon>Yoonia</taxon>
    </lineage>
</organism>
<evidence type="ECO:0000313" key="1">
    <source>
        <dbReference type="EMBL" id="WZC47911.1"/>
    </source>
</evidence>
<accession>A0ABZ2V0D8</accession>
<dbReference type="EMBL" id="CP150951">
    <property type="protein sequence ID" value="WZC47911.1"/>
    <property type="molecule type" value="Genomic_DNA"/>
</dbReference>
<sequence length="113" mass="11512">MISRWIISAALLVALALTSWGHHMLPPGKQAQLEAYVLAGGDLGALCTDGTGPAGIHKECPACVISQGCALPGMAIAARQIGQSIATRGKITAVELKTAAAYAPHAARAPPFV</sequence>
<dbReference type="Proteomes" id="UP001440612">
    <property type="component" value="Chromosome"/>
</dbReference>